<keyword evidence="1" id="KW-0812">Transmembrane</keyword>
<dbReference type="OrthoDB" id="6903455at2"/>
<dbReference type="EMBL" id="BATI01000036">
    <property type="protein sequence ID" value="GAD64340.1"/>
    <property type="molecule type" value="Genomic_DNA"/>
</dbReference>
<accession>U2ZSD9</accession>
<comment type="caution">
    <text evidence="2">The sequence shown here is derived from an EMBL/GenBank/DDBJ whole genome shotgun (WGS) entry which is preliminary data.</text>
</comment>
<evidence type="ECO:0000313" key="2">
    <source>
        <dbReference type="EMBL" id="GAD64340.1"/>
    </source>
</evidence>
<keyword evidence="1" id="KW-0472">Membrane</keyword>
<dbReference type="AlphaFoldDB" id="U2ZSD9"/>
<gene>
    <name evidence="2" type="ORF">PA6_036_00280</name>
</gene>
<evidence type="ECO:0000313" key="3">
    <source>
        <dbReference type="Proteomes" id="UP000016560"/>
    </source>
</evidence>
<evidence type="ECO:0000256" key="1">
    <source>
        <dbReference type="SAM" id="Phobius"/>
    </source>
</evidence>
<organism evidence="2 3">
    <name type="scientific">Aquipseudomonas alcaligenes (strain ATCC 14909 / DSM 50342 / CCUG 1425 / JCM 20561 / NBRC 14159 / NCIMB 9945 / NCTC 10367 / 1577)</name>
    <name type="common">Pseudomonas alcaligenes</name>
    <dbReference type="NCBI Taxonomy" id="1215092"/>
    <lineage>
        <taxon>Bacteria</taxon>
        <taxon>Pseudomonadati</taxon>
        <taxon>Pseudomonadota</taxon>
        <taxon>Gammaproteobacteria</taxon>
        <taxon>Pseudomonadales</taxon>
        <taxon>Pseudomonadaceae</taxon>
        <taxon>Aquipseudomonas</taxon>
    </lineage>
</organism>
<feature type="transmembrane region" description="Helical" evidence="1">
    <location>
        <begin position="97"/>
        <end position="115"/>
    </location>
</feature>
<name>U2ZSD9_AQUA1</name>
<reference evidence="2" key="1">
    <citation type="submission" date="2024-09" db="EMBL/GenBank/DDBJ databases">
        <title>Whole genome shotgun sequence of Pseudomonas alcaligenes NBRC 14159.</title>
        <authorList>
            <person name="Yoshida I."/>
            <person name="Hosoyama A."/>
            <person name="Tsuchikane K."/>
            <person name="Noguchi M."/>
            <person name="Hirakata S."/>
            <person name="Ando Y."/>
            <person name="Ohji S."/>
            <person name="Yamazoe A."/>
            <person name="Yamazaki S."/>
            <person name="Fujita N."/>
        </authorList>
    </citation>
    <scope>NUCLEOTIDE SEQUENCE</scope>
    <source>
        <strain evidence="2">NBRC 14159</strain>
    </source>
</reference>
<keyword evidence="1" id="KW-1133">Transmembrane helix</keyword>
<dbReference type="RefSeq" id="WP_021702422.1">
    <property type="nucleotide sequence ID" value="NZ_BATI01000036.1"/>
</dbReference>
<proteinExistence type="predicted"/>
<keyword evidence="3" id="KW-1185">Reference proteome</keyword>
<sequence length="117" mass="13006">MDKDHTLQNLRTSDNGSYIDFLRDRLNELGIEAIACDLGEEARGHRYALLLPHDGDAPRAWQALHQAPGEHEHHLQLADARDNRLIAFCRSAAVRRASLALLALVLLGSLAEALLQH</sequence>
<protein>
    <submittedName>
        <fullName evidence="2">Uncharacterized protein</fullName>
    </submittedName>
</protein>
<dbReference type="Proteomes" id="UP000016560">
    <property type="component" value="Unassembled WGS sequence"/>
</dbReference>